<protein>
    <submittedName>
        <fullName evidence="1">Uncharacterized protein</fullName>
    </submittedName>
</protein>
<keyword evidence="2" id="KW-1185">Reference proteome</keyword>
<organism evidence="1 2">
    <name type="scientific">Robertmurraya yapensis</name>
    <name type="common">ex Hitch et al 2024</name>
    <dbReference type="NCBI Taxonomy" id="3133160"/>
    <lineage>
        <taxon>Bacteria</taxon>
        <taxon>Bacillati</taxon>
        <taxon>Bacillota</taxon>
        <taxon>Bacilli</taxon>
        <taxon>Bacillales</taxon>
        <taxon>Bacillaceae</taxon>
        <taxon>Robertmurraya</taxon>
    </lineage>
</organism>
<sequence>MKERYLWIGLLLVVLSWGGNYLYFESKQLDEPIFMKHFYEQALPIRNEDEEVTDTNYYESEGIQLTFYYLTNKYDNVDVVDVYIEGAEVYVDSGGFDYEFFGTSEPIHHVEQEFRHYYLKSVTVGIHPEAFATGMPGDRWTFENMEVYFDNQEMMTANIGKVALLINDSTPEILEQRMGSGSNDGQSKSVFVSLKPLTVEDISVPFANEISDVFKAKVDIDDIELRKELEDGEDIPSGFEEQSVDWENTPGILLKNVEFPFKMETDERLSLNVFLNPNRTSFLELASKITGTTESGESFVSYAGIIDHPYVTQRAIEQLIAEKEGEKE</sequence>
<proteinExistence type="predicted"/>
<dbReference type="EMBL" id="JBBMEW010000009">
    <property type="protein sequence ID" value="MEQ2527421.1"/>
    <property type="molecule type" value="Genomic_DNA"/>
</dbReference>
<evidence type="ECO:0000313" key="1">
    <source>
        <dbReference type="EMBL" id="MEQ2527421.1"/>
    </source>
</evidence>
<reference evidence="1" key="1">
    <citation type="submission" date="2024-03" db="EMBL/GenBank/DDBJ databases">
        <title>Human intestinal bacterial collection.</title>
        <authorList>
            <person name="Pauvert C."/>
            <person name="Hitch T.C.A."/>
            <person name="Clavel T."/>
        </authorList>
    </citation>
    <scope>NUCLEOTIDE SEQUENCE</scope>
    <source>
        <strain evidence="1">CLA-AA-H227</strain>
    </source>
</reference>
<gene>
    <name evidence="1" type="ORF">WMO40_11965</name>
</gene>
<name>A0ACC6SC40_9BACI</name>
<evidence type="ECO:0000313" key="2">
    <source>
        <dbReference type="Proteomes" id="UP001439875"/>
    </source>
</evidence>
<comment type="caution">
    <text evidence="1">The sequence shown here is derived from an EMBL/GenBank/DDBJ whole genome shotgun (WGS) entry which is preliminary data.</text>
</comment>
<accession>A0ACC6SC40</accession>
<dbReference type="Proteomes" id="UP001439875">
    <property type="component" value="Unassembled WGS sequence"/>
</dbReference>